<dbReference type="SUPFAM" id="SSF110738">
    <property type="entry name" value="Glycerate kinase I"/>
    <property type="match status" value="1"/>
</dbReference>
<reference evidence="6" key="1">
    <citation type="journal article" date="2019" name="Int. J. Syst. Evol. Microbiol.">
        <title>The Global Catalogue of Microorganisms (GCM) 10K type strain sequencing project: providing services to taxonomists for standard genome sequencing and annotation.</title>
        <authorList>
            <consortium name="The Broad Institute Genomics Platform"/>
            <consortium name="The Broad Institute Genome Sequencing Center for Infectious Disease"/>
            <person name="Wu L."/>
            <person name="Ma J."/>
        </authorList>
    </citation>
    <scope>NUCLEOTIDE SEQUENCE [LARGE SCALE GENOMIC DNA]</scope>
    <source>
        <strain evidence="6">KCTC 42899</strain>
    </source>
</reference>
<dbReference type="Pfam" id="PF02595">
    <property type="entry name" value="Gly_kinase"/>
    <property type="match status" value="1"/>
</dbReference>
<comment type="similarity">
    <text evidence="1 4">Belongs to the glycerate kinase type-1 family.</text>
</comment>
<comment type="caution">
    <text evidence="5">The sequence shown here is derived from an EMBL/GenBank/DDBJ whole genome shotgun (WGS) entry which is preliminary data.</text>
</comment>
<dbReference type="InterPro" id="IPR018193">
    <property type="entry name" value="Glyc_kinase_flavodox-like_fold"/>
</dbReference>
<name>A0ABV7R4Z9_9RHOB</name>
<dbReference type="EC" id="2.7.1.31" evidence="5"/>
<keyword evidence="2 4" id="KW-0808">Transferase</keyword>
<gene>
    <name evidence="5" type="ORF">ACFOMH_14815</name>
</gene>
<dbReference type="NCBIfam" id="TIGR00045">
    <property type="entry name" value="glycerate kinase"/>
    <property type="match status" value="1"/>
</dbReference>
<proteinExistence type="inferred from homology"/>
<accession>A0ABV7R4Z9</accession>
<evidence type="ECO:0000256" key="4">
    <source>
        <dbReference type="PIRNR" id="PIRNR006078"/>
    </source>
</evidence>
<dbReference type="RefSeq" id="WP_377745411.1">
    <property type="nucleotide sequence ID" value="NZ_JBHRXJ010000011.1"/>
</dbReference>
<evidence type="ECO:0000256" key="3">
    <source>
        <dbReference type="ARBA" id="ARBA00022777"/>
    </source>
</evidence>
<dbReference type="EMBL" id="JBHRXJ010000011">
    <property type="protein sequence ID" value="MFC3529449.1"/>
    <property type="molecule type" value="Genomic_DNA"/>
</dbReference>
<dbReference type="PIRSF" id="PIRSF006078">
    <property type="entry name" value="GlxK"/>
    <property type="match status" value="1"/>
</dbReference>
<dbReference type="PANTHER" id="PTHR21599">
    <property type="entry name" value="GLYCERATE KINASE"/>
    <property type="match status" value="1"/>
</dbReference>
<sequence>MSHTVLPHTVLIAPSGFKESLSVEDVTGAIARGVRRAMPGATILAAPMVDGGEGTTRAIIAATKGRIFDTRVTGPVGEPVASFWGMMGGPGPATAVIEMAAAAGLSLVPRDRRDPTLTTSRGVGELILRALDHGARRILIGCGDSGINDGGAGMARALGARLLDAEGRDLPEGGGALHLLDRIDLSGLDPRLAHTRIDVAVNWHNQLLGPKGVARVFGPQKGATPAQVEALETGLETYARVIRHVIGVDLGTLPGAGASGGLGAGLVAFAGATLHPRFQIMLEYLDFDRLLSRANLVITAEGSLDGQSPYGKVPCEVSRRAEALGIPTIALAGTIGKGAQETFAHGISAFASIVKRPCSLEEAIAQGDKLLCRAAEDAMRMLLVGERMVLRARAA</sequence>
<dbReference type="Gene3D" id="3.40.50.10350">
    <property type="entry name" value="Glycerate kinase, domain 1"/>
    <property type="match status" value="1"/>
</dbReference>
<evidence type="ECO:0000256" key="1">
    <source>
        <dbReference type="ARBA" id="ARBA00006284"/>
    </source>
</evidence>
<protein>
    <submittedName>
        <fullName evidence="5">Glycerate kinase</fullName>
        <ecNumber evidence="5">2.7.1.31</ecNumber>
    </submittedName>
</protein>
<evidence type="ECO:0000313" key="5">
    <source>
        <dbReference type="EMBL" id="MFC3529449.1"/>
    </source>
</evidence>
<dbReference type="GO" id="GO:0008887">
    <property type="term" value="F:glycerate kinase activity"/>
    <property type="evidence" value="ECO:0007669"/>
    <property type="project" value="UniProtKB-EC"/>
</dbReference>
<dbReference type="PANTHER" id="PTHR21599:SF0">
    <property type="entry name" value="GLYCERATE KINASE"/>
    <property type="match status" value="1"/>
</dbReference>
<evidence type="ECO:0000256" key="2">
    <source>
        <dbReference type="ARBA" id="ARBA00022679"/>
    </source>
</evidence>
<dbReference type="InterPro" id="IPR036129">
    <property type="entry name" value="Glycerate_kinase_sf"/>
</dbReference>
<keyword evidence="3 4" id="KW-0418">Kinase</keyword>
<dbReference type="Proteomes" id="UP001595721">
    <property type="component" value="Unassembled WGS sequence"/>
</dbReference>
<dbReference type="Gene3D" id="3.90.1510.10">
    <property type="entry name" value="Glycerate kinase, domain 2"/>
    <property type="match status" value="1"/>
</dbReference>
<keyword evidence="6" id="KW-1185">Reference proteome</keyword>
<dbReference type="InterPro" id="IPR004381">
    <property type="entry name" value="Glycerate_kinase"/>
</dbReference>
<dbReference type="InterPro" id="IPR018197">
    <property type="entry name" value="Glycerate_kinase_RE-like"/>
</dbReference>
<organism evidence="5 6">
    <name type="scientific">Paracoccus mangrovi</name>
    <dbReference type="NCBI Taxonomy" id="1715645"/>
    <lineage>
        <taxon>Bacteria</taxon>
        <taxon>Pseudomonadati</taxon>
        <taxon>Pseudomonadota</taxon>
        <taxon>Alphaproteobacteria</taxon>
        <taxon>Rhodobacterales</taxon>
        <taxon>Paracoccaceae</taxon>
        <taxon>Paracoccus</taxon>
    </lineage>
</organism>
<evidence type="ECO:0000313" key="6">
    <source>
        <dbReference type="Proteomes" id="UP001595721"/>
    </source>
</evidence>